<dbReference type="PATRIC" id="fig|1566026.4.peg.1645"/>
<keyword evidence="6" id="KW-1185">Reference proteome</keyword>
<comment type="caution">
    <text evidence="5">The sequence shown here is derived from an EMBL/GenBank/DDBJ whole genome shotgun (WGS) entry which is preliminary data.</text>
</comment>
<dbReference type="PROSITE" id="PS51257">
    <property type="entry name" value="PROKAR_LIPOPROTEIN"/>
    <property type="match status" value="1"/>
</dbReference>
<evidence type="ECO:0000313" key="5">
    <source>
        <dbReference type="EMBL" id="KOF04428.1"/>
    </source>
</evidence>
<dbReference type="InterPro" id="IPR006665">
    <property type="entry name" value="OmpA-like"/>
</dbReference>
<dbReference type="Proteomes" id="UP000036908">
    <property type="component" value="Unassembled WGS sequence"/>
</dbReference>
<dbReference type="GO" id="GO:0016020">
    <property type="term" value="C:membrane"/>
    <property type="evidence" value="ECO:0007669"/>
    <property type="project" value="UniProtKB-UniRule"/>
</dbReference>
<feature type="coiled-coil region" evidence="2">
    <location>
        <begin position="25"/>
        <end position="171"/>
    </location>
</feature>
<accession>A0A0L8APM3</accession>
<dbReference type="SUPFAM" id="SSF103088">
    <property type="entry name" value="OmpA-like"/>
    <property type="match status" value="1"/>
</dbReference>
<dbReference type="OrthoDB" id="9815217at2"/>
<protein>
    <submittedName>
        <fullName evidence="5">Membrane protein</fullName>
    </submittedName>
</protein>
<name>A0A0L8APM3_9BACT</name>
<dbReference type="SUPFAM" id="SSF57997">
    <property type="entry name" value="Tropomyosin"/>
    <property type="match status" value="1"/>
</dbReference>
<organism evidence="5 6">
    <name type="scientific">Roseivirga seohaensis subsp. aquiponti</name>
    <dbReference type="NCBI Taxonomy" id="1566026"/>
    <lineage>
        <taxon>Bacteria</taxon>
        <taxon>Pseudomonadati</taxon>
        <taxon>Bacteroidota</taxon>
        <taxon>Cytophagia</taxon>
        <taxon>Cytophagales</taxon>
        <taxon>Roseivirgaceae</taxon>
        <taxon>Roseivirga</taxon>
    </lineage>
</organism>
<keyword evidence="2" id="KW-0175">Coiled coil</keyword>
<evidence type="ECO:0000256" key="2">
    <source>
        <dbReference type="SAM" id="Coils"/>
    </source>
</evidence>
<dbReference type="PANTHER" id="PTHR30329">
    <property type="entry name" value="STATOR ELEMENT OF FLAGELLAR MOTOR COMPLEX"/>
    <property type="match status" value="1"/>
</dbReference>
<dbReference type="PANTHER" id="PTHR30329:SF21">
    <property type="entry name" value="LIPOPROTEIN YIAD-RELATED"/>
    <property type="match status" value="1"/>
</dbReference>
<dbReference type="CDD" id="cd07185">
    <property type="entry name" value="OmpA_C-like"/>
    <property type="match status" value="1"/>
</dbReference>
<dbReference type="Gene3D" id="1.10.287.1490">
    <property type="match status" value="1"/>
</dbReference>
<evidence type="ECO:0000313" key="6">
    <source>
        <dbReference type="Proteomes" id="UP000036908"/>
    </source>
</evidence>
<dbReference type="AlphaFoldDB" id="A0A0L8APM3"/>
<dbReference type="InterPro" id="IPR050330">
    <property type="entry name" value="Bact_OuterMem_StrucFunc"/>
</dbReference>
<dbReference type="RefSeq" id="WP_053221847.1">
    <property type="nucleotide sequence ID" value="NZ_JSVA01000002.1"/>
</dbReference>
<dbReference type="Pfam" id="PF00691">
    <property type="entry name" value="OmpA"/>
    <property type="match status" value="1"/>
</dbReference>
<sequence>MKQLLSYFSIVIVLSLSSCVAKKDFDALMAEKNGLASDKAQLERELAVANEKINRLEVQLNDLTTEKNALQNDFDIIDKELKALRSEHGRIKGLYENLLTNSGQLNQDLARQQKRLLAMEEDLNIQKKRNEELAEDLSKREARVAELEKLISDKEAAVQALKNKVTNALLNFNEDDLKVEVRNGKVYVSLAEQLLFGTGSIAVDQKGVSALQQLANAIKTNPDINIMVEGHTDNVPFSRKTQYMSDNWDLSVLRATSIVRILVEGGVSPTAITASGRGESTPVVANDSPENKAKNRRTEIILTPKLDELFQILDNY</sequence>
<proteinExistence type="predicted"/>
<dbReference type="Gene3D" id="3.30.1330.60">
    <property type="entry name" value="OmpA-like domain"/>
    <property type="match status" value="1"/>
</dbReference>
<dbReference type="PROSITE" id="PS51123">
    <property type="entry name" value="OMPA_2"/>
    <property type="match status" value="1"/>
</dbReference>
<keyword evidence="1" id="KW-0472">Membrane</keyword>
<evidence type="ECO:0000256" key="1">
    <source>
        <dbReference type="PROSITE-ProRule" id="PRU00473"/>
    </source>
</evidence>
<dbReference type="InterPro" id="IPR036737">
    <property type="entry name" value="OmpA-like_sf"/>
</dbReference>
<dbReference type="EMBL" id="JSVA01000002">
    <property type="protein sequence ID" value="KOF04428.1"/>
    <property type="molecule type" value="Genomic_DNA"/>
</dbReference>
<evidence type="ECO:0000256" key="3">
    <source>
        <dbReference type="SAM" id="MobiDB-lite"/>
    </source>
</evidence>
<feature type="region of interest" description="Disordered" evidence="3">
    <location>
        <begin position="273"/>
        <end position="292"/>
    </location>
</feature>
<reference evidence="6" key="1">
    <citation type="submission" date="2014-11" db="EMBL/GenBank/DDBJ databases">
        <title>Genome sequencing of Roseivirga sp. D-25.</title>
        <authorList>
            <person name="Selvaratnam C."/>
            <person name="Thevarajoo S."/>
            <person name="Goh K.M."/>
            <person name="Eee R."/>
            <person name="Chan K.-G."/>
            <person name="Chong C.S."/>
        </authorList>
    </citation>
    <scope>NUCLEOTIDE SEQUENCE [LARGE SCALE GENOMIC DNA]</scope>
    <source>
        <strain evidence="6">D-25</strain>
    </source>
</reference>
<feature type="domain" description="OmpA-like" evidence="4">
    <location>
        <begin position="183"/>
        <end position="306"/>
    </location>
</feature>
<evidence type="ECO:0000259" key="4">
    <source>
        <dbReference type="PROSITE" id="PS51123"/>
    </source>
</evidence>
<gene>
    <name evidence="5" type="ORF">OB69_01110</name>
</gene>